<dbReference type="Pfam" id="PF08922">
    <property type="entry name" value="DUF1905"/>
    <property type="match status" value="1"/>
</dbReference>
<reference evidence="1 2" key="1">
    <citation type="submission" date="2019-09" db="EMBL/GenBank/DDBJ databases">
        <title>Goodfellowia gen. nov., a new genus of the Pseudonocardineae related to Actinoalloteichus, containing Goodfellowia coeruleoviolacea gen. nov., comb. nov. gen. nov., comb. nov.</title>
        <authorList>
            <person name="Labeda D."/>
        </authorList>
    </citation>
    <scope>NUCLEOTIDE SEQUENCE [LARGE SCALE GENOMIC DNA]</scope>
    <source>
        <strain evidence="1 2">AN110305</strain>
    </source>
</reference>
<keyword evidence="2" id="KW-1185">Reference proteome</keyword>
<organism evidence="1 2">
    <name type="scientific">Solihabitans fulvus</name>
    <dbReference type="NCBI Taxonomy" id="1892852"/>
    <lineage>
        <taxon>Bacteria</taxon>
        <taxon>Bacillati</taxon>
        <taxon>Actinomycetota</taxon>
        <taxon>Actinomycetes</taxon>
        <taxon>Pseudonocardiales</taxon>
        <taxon>Pseudonocardiaceae</taxon>
        <taxon>Solihabitans</taxon>
    </lineage>
</organism>
<dbReference type="RefSeq" id="WP_149848204.1">
    <property type="nucleotide sequence ID" value="NZ_VUOB01000006.1"/>
</dbReference>
<gene>
    <name evidence="1" type="ORF">F0L68_04860</name>
</gene>
<dbReference type="EMBL" id="VUOB01000006">
    <property type="protein sequence ID" value="KAA2265398.1"/>
    <property type="molecule type" value="Genomic_DNA"/>
</dbReference>
<dbReference type="Pfam" id="PF13376">
    <property type="entry name" value="OmdA"/>
    <property type="match status" value="1"/>
</dbReference>
<evidence type="ECO:0000313" key="2">
    <source>
        <dbReference type="Proteomes" id="UP000323454"/>
    </source>
</evidence>
<reference evidence="1 2" key="2">
    <citation type="submission" date="2019-09" db="EMBL/GenBank/DDBJ databases">
        <authorList>
            <person name="Jin C."/>
        </authorList>
    </citation>
    <scope>NUCLEOTIDE SEQUENCE [LARGE SCALE GENOMIC DNA]</scope>
    <source>
        <strain evidence="1 2">AN110305</strain>
    </source>
</reference>
<name>A0A5B2XNE3_9PSEU</name>
<dbReference type="OrthoDB" id="5126993at2"/>
<sequence length="153" mass="16785">MRRQRFTGTITTGPRGRVYLPVPFDPNEVWAPKGTHHITGTLNGRKVRGPLGSFGADLGLGLGEGWLRDNGIEAGDQVDAELVPEGPQQQDLADDIVAALAANPKAGAFFDSLATFYRKGYLRWIDATTRRPDVRTARIADMITLLEQGKKQR</sequence>
<dbReference type="Gene3D" id="2.40.30.100">
    <property type="entry name" value="AF2212/PG0164-like"/>
    <property type="match status" value="1"/>
</dbReference>
<accession>A0A5B2XNE3</accession>
<protein>
    <submittedName>
        <fullName evidence="1">YdeI/OmpD-associated family protein</fullName>
    </submittedName>
</protein>
<evidence type="ECO:0000313" key="1">
    <source>
        <dbReference type="EMBL" id="KAA2265398.1"/>
    </source>
</evidence>
<comment type="caution">
    <text evidence="1">The sequence shown here is derived from an EMBL/GenBank/DDBJ whole genome shotgun (WGS) entry which is preliminary data.</text>
</comment>
<dbReference type="InterPro" id="IPR015018">
    <property type="entry name" value="DUF1905"/>
</dbReference>
<dbReference type="Proteomes" id="UP000323454">
    <property type="component" value="Unassembled WGS sequence"/>
</dbReference>
<dbReference type="InterPro" id="IPR037079">
    <property type="entry name" value="AF2212/PG0164-like_sf"/>
</dbReference>
<proteinExistence type="predicted"/>
<dbReference type="SUPFAM" id="SSF141694">
    <property type="entry name" value="AF2212/PG0164-like"/>
    <property type="match status" value="1"/>
</dbReference>
<dbReference type="AlphaFoldDB" id="A0A5B2XNE3"/>